<keyword evidence="4" id="KW-1185">Reference proteome</keyword>
<protein>
    <submittedName>
        <fullName evidence="3">Uncharacterized protein</fullName>
    </submittedName>
</protein>
<dbReference type="EMBL" id="JAKOGI010001153">
    <property type="protein sequence ID" value="KAJ8427349.1"/>
    <property type="molecule type" value="Genomic_DNA"/>
</dbReference>
<keyword evidence="2" id="KW-1133">Transmembrane helix</keyword>
<evidence type="ECO:0000313" key="4">
    <source>
        <dbReference type="Proteomes" id="UP001153076"/>
    </source>
</evidence>
<keyword evidence="1" id="KW-0175">Coiled coil</keyword>
<accession>A0A9Q1GXJ6</accession>
<sequence length="690" mass="78311">MQGLFKMVTFMNKITSGRHYLHIQPSENDIDGEETKLSICNSTVSLYKFDCIRGPPSLPWWSKENLKTYETFLLSTFLLSCHIKVKENLLSYELLRYNIELLLHGEFSYKLLYWEWLEDILVRCKDKLTTFHLFDTLYASLFLYDQCLNLIQAVREYWCPDAYFKPKRKHYILQKVSCSHLMRTDKQASIELYLSIHCLPQTYARSQGQADHRAMDCFWFRGPNKYHVSRKSDQGNWIPHLGILSSIIDARARRDSMRFLVLHILVEVGAIFLPISFMLAIETSSNPGMMKFSILGQVKPSRFSLKRPENSSILGGAFAGIHPSSIDLKRLLWMMASYQELSLLTLSAFVQVFSLTVVRTTSSWSVTALTDLVDNLVSIRIPYASDSKRKRSDLFDANISKDESKLGSKPKLKIVRSGKPLHPFVPLMKDGSSHVKILGVDVVIPVIPIPTIPIQCITPLPQVFGKAILDKVSRTLFDGLPSLKGDFDSLYATMLQIGVDVTPLENKIEGLINKLDEASHWLNIEGAHYEAKTVELKQLTATEHLLQEVEQKVIDLKGQIDILNATEVMDAATKVTLDKARSGLSVGWIMEGSSSSRSKLASEDIAVCRRCNCEDVRKVSHSSQNPGRFRPLSSLGLPQVKLDSAAEVYSLFFFLLPQKKVQEQCLLALMRAAGRKEKEKKKHLVYLLQP</sequence>
<feature type="coiled-coil region" evidence="1">
    <location>
        <begin position="539"/>
        <end position="566"/>
    </location>
</feature>
<evidence type="ECO:0000256" key="2">
    <source>
        <dbReference type="SAM" id="Phobius"/>
    </source>
</evidence>
<evidence type="ECO:0000256" key="1">
    <source>
        <dbReference type="SAM" id="Coils"/>
    </source>
</evidence>
<proteinExistence type="predicted"/>
<gene>
    <name evidence="3" type="ORF">Cgig2_016215</name>
</gene>
<name>A0A9Q1GXJ6_9CARY</name>
<reference evidence="3" key="1">
    <citation type="submission" date="2022-04" db="EMBL/GenBank/DDBJ databases">
        <title>Carnegiea gigantea Genome sequencing and assembly v2.</title>
        <authorList>
            <person name="Copetti D."/>
            <person name="Sanderson M.J."/>
            <person name="Burquez A."/>
            <person name="Wojciechowski M.F."/>
        </authorList>
    </citation>
    <scope>NUCLEOTIDE SEQUENCE</scope>
    <source>
        <strain evidence="3">SGP5-SGP5p</strain>
        <tissue evidence="3">Aerial part</tissue>
    </source>
</reference>
<comment type="caution">
    <text evidence="3">The sequence shown here is derived from an EMBL/GenBank/DDBJ whole genome shotgun (WGS) entry which is preliminary data.</text>
</comment>
<organism evidence="3 4">
    <name type="scientific">Carnegiea gigantea</name>
    <dbReference type="NCBI Taxonomy" id="171969"/>
    <lineage>
        <taxon>Eukaryota</taxon>
        <taxon>Viridiplantae</taxon>
        <taxon>Streptophyta</taxon>
        <taxon>Embryophyta</taxon>
        <taxon>Tracheophyta</taxon>
        <taxon>Spermatophyta</taxon>
        <taxon>Magnoliopsida</taxon>
        <taxon>eudicotyledons</taxon>
        <taxon>Gunneridae</taxon>
        <taxon>Pentapetalae</taxon>
        <taxon>Caryophyllales</taxon>
        <taxon>Cactineae</taxon>
        <taxon>Cactaceae</taxon>
        <taxon>Cactoideae</taxon>
        <taxon>Echinocereeae</taxon>
        <taxon>Carnegiea</taxon>
    </lineage>
</organism>
<dbReference type="OrthoDB" id="913267at2759"/>
<keyword evidence="2" id="KW-0472">Membrane</keyword>
<keyword evidence="2" id="KW-0812">Transmembrane</keyword>
<evidence type="ECO:0000313" key="3">
    <source>
        <dbReference type="EMBL" id="KAJ8427349.1"/>
    </source>
</evidence>
<feature type="transmembrane region" description="Helical" evidence="2">
    <location>
        <begin position="259"/>
        <end position="281"/>
    </location>
</feature>
<dbReference type="Proteomes" id="UP001153076">
    <property type="component" value="Unassembled WGS sequence"/>
</dbReference>
<dbReference type="AlphaFoldDB" id="A0A9Q1GXJ6"/>